<feature type="region of interest" description="Disordered" evidence="1">
    <location>
        <begin position="237"/>
        <end position="316"/>
    </location>
</feature>
<name>A0AAE0NET1_9PEZI</name>
<accession>A0AAE0NET1</accession>
<reference evidence="2" key="2">
    <citation type="submission" date="2023-06" db="EMBL/GenBank/DDBJ databases">
        <authorList>
            <consortium name="Lawrence Berkeley National Laboratory"/>
            <person name="Haridas S."/>
            <person name="Hensen N."/>
            <person name="Bonometti L."/>
            <person name="Westerberg I."/>
            <person name="Brannstrom I.O."/>
            <person name="Guillou S."/>
            <person name="Cros-Aarteil S."/>
            <person name="Calhoun S."/>
            <person name="Kuo A."/>
            <person name="Mondo S."/>
            <person name="Pangilinan J."/>
            <person name="Riley R."/>
            <person name="Labutti K."/>
            <person name="Andreopoulos B."/>
            <person name="Lipzen A."/>
            <person name="Chen C."/>
            <person name="Yanf M."/>
            <person name="Daum C."/>
            <person name="Ng V."/>
            <person name="Clum A."/>
            <person name="Steindorff A."/>
            <person name="Ohm R."/>
            <person name="Martin F."/>
            <person name="Silar P."/>
            <person name="Natvig D."/>
            <person name="Lalanne C."/>
            <person name="Gautier V."/>
            <person name="Ament-Velasquez S.L."/>
            <person name="Kruys A."/>
            <person name="Hutchinson M.I."/>
            <person name="Powell A.J."/>
            <person name="Barry K."/>
            <person name="Miller A.N."/>
            <person name="Grigoriev I.V."/>
            <person name="Debuchy R."/>
            <person name="Gladieux P."/>
            <person name="Thoren M.H."/>
            <person name="Johannesson H."/>
        </authorList>
    </citation>
    <scope>NUCLEOTIDE SEQUENCE</scope>
    <source>
        <strain evidence="2">CBS 958.72</strain>
    </source>
</reference>
<evidence type="ECO:0000313" key="2">
    <source>
        <dbReference type="EMBL" id="KAK3380175.1"/>
    </source>
</evidence>
<evidence type="ECO:0000313" key="3">
    <source>
        <dbReference type="Proteomes" id="UP001287356"/>
    </source>
</evidence>
<sequence length="381" mass="41221">MTILSPIYQAKVSKLAAGGAAPAARKSRFLGRIIKVGLVADRISAAAVLRILMEQLIEVDCHYPISMSEAQQILSAGRRLASKLVKLMSEPVRISVTRRMTPTEAAYLEASLDAMRKKRVATRSQAAILRAKAVAADNVVVGVAPPDCFDQQAAAATNLCERATVRCVEERVRKNVQAILRMATSFICTHDPQFVELLAKTTSKTATTNTTGAHTPQLHASDPWLGQIQTALQAETATEVDNTDTYTDTHTDTDTNLDVYPSPYHHQQQQAPASKKTTRRSSRILAASRKHTRSQLSSSSAAAPPKGGVRTGGDGPVAKRLRVDLCSHLIPRILVATAVRRRRDWETARLPSPPAAEDDRASAAGICCCRSCRAEAEEGLL</sequence>
<feature type="compositionally biased region" description="Basic residues" evidence="1">
    <location>
        <begin position="276"/>
        <end position="293"/>
    </location>
</feature>
<dbReference type="Proteomes" id="UP001287356">
    <property type="component" value="Unassembled WGS sequence"/>
</dbReference>
<organism evidence="2 3">
    <name type="scientific">Lasiosphaeria ovina</name>
    <dbReference type="NCBI Taxonomy" id="92902"/>
    <lineage>
        <taxon>Eukaryota</taxon>
        <taxon>Fungi</taxon>
        <taxon>Dikarya</taxon>
        <taxon>Ascomycota</taxon>
        <taxon>Pezizomycotina</taxon>
        <taxon>Sordariomycetes</taxon>
        <taxon>Sordariomycetidae</taxon>
        <taxon>Sordariales</taxon>
        <taxon>Lasiosphaeriaceae</taxon>
        <taxon>Lasiosphaeria</taxon>
    </lineage>
</organism>
<dbReference type="EMBL" id="JAULSN010000002">
    <property type="protein sequence ID" value="KAK3380175.1"/>
    <property type="molecule type" value="Genomic_DNA"/>
</dbReference>
<comment type="caution">
    <text evidence="2">The sequence shown here is derived from an EMBL/GenBank/DDBJ whole genome shotgun (WGS) entry which is preliminary data.</text>
</comment>
<proteinExistence type="predicted"/>
<evidence type="ECO:0000256" key="1">
    <source>
        <dbReference type="SAM" id="MobiDB-lite"/>
    </source>
</evidence>
<keyword evidence="3" id="KW-1185">Reference proteome</keyword>
<gene>
    <name evidence="2" type="ORF">B0T24DRAFT_675889</name>
</gene>
<reference evidence="2" key="1">
    <citation type="journal article" date="2023" name="Mol. Phylogenet. Evol.">
        <title>Genome-scale phylogeny and comparative genomics of the fungal order Sordariales.</title>
        <authorList>
            <person name="Hensen N."/>
            <person name="Bonometti L."/>
            <person name="Westerberg I."/>
            <person name="Brannstrom I.O."/>
            <person name="Guillou S."/>
            <person name="Cros-Aarteil S."/>
            <person name="Calhoun S."/>
            <person name="Haridas S."/>
            <person name="Kuo A."/>
            <person name="Mondo S."/>
            <person name="Pangilinan J."/>
            <person name="Riley R."/>
            <person name="LaButti K."/>
            <person name="Andreopoulos B."/>
            <person name="Lipzen A."/>
            <person name="Chen C."/>
            <person name="Yan M."/>
            <person name="Daum C."/>
            <person name="Ng V."/>
            <person name="Clum A."/>
            <person name="Steindorff A."/>
            <person name="Ohm R.A."/>
            <person name="Martin F."/>
            <person name="Silar P."/>
            <person name="Natvig D.O."/>
            <person name="Lalanne C."/>
            <person name="Gautier V."/>
            <person name="Ament-Velasquez S.L."/>
            <person name="Kruys A."/>
            <person name="Hutchinson M.I."/>
            <person name="Powell A.J."/>
            <person name="Barry K."/>
            <person name="Miller A.N."/>
            <person name="Grigoriev I.V."/>
            <person name="Debuchy R."/>
            <person name="Gladieux P."/>
            <person name="Hiltunen Thoren M."/>
            <person name="Johannesson H."/>
        </authorList>
    </citation>
    <scope>NUCLEOTIDE SEQUENCE</scope>
    <source>
        <strain evidence="2">CBS 958.72</strain>
    </source>
</reference>
<protein>
    <submittedName>
        <fullName evidence="2">Uncharacterized protein</fullName>
    </submittedName>
</protein>
<dbReference type="AlphaFoldDB" id="A0AAE0NET1"/>